<feature type="domain" description="AB hydrolase-1" evidence="1">
    <location>
        <begin position="6"/>
        <end position="205"/>
    </location>
</feature>
<proteinExistence type="predicted"/>
<dbReference type="SUPFAM" id="SSF53474">
    <property type="entry name" value="alpha/beta-Hydrolases"/>
    <property type="match status" value="1"/>
</dbReference>
<comment type="caution">
    <text evidence="2">The sequence shown here is derived from an EMBL/GenBank/DDBJ whole genome shotgun (WGS) entry which is preliminary data.</text>
</comment>
<dbReference type="InterPro" id="IPR000073">
    <property type="entry name" value="AB_hydrolase_1"/>
</dbReference>
<dbReference type="GO" id="GO:0016787">
    <property type="term" value="F:hydrolase activity"/>
    <property type="evidence" value="ECO:0007669"/>
    <property type="project" value="UniProtKB-KW"/>
</dbReference>
<sequence>MQKIYLFSGLGADKRVFERLTLSGERVYIDWLTPLPDESLQQYAKRLMEANAIESNQILLGVSFGGMVATELAKILQVKQVILISSVQHRQAIPRLFSLADYLHVYKWLPYALLKKPNPFLRFAFSPISDEDYVLLKKIVADTNSIFLEWAIKQILLWRNAMPVDNLVHIHGTADKLFPFSNTPHTIAIPKGGHFMIHNRADEISEIIQRKLAEKIV</sequence>
<dbReference type="EMBL" id="JAUKPO010000002">
    <property type="protein sequence ID" value="MDO1445754.1"/>
    <property type="molecule type" value="Genomic_DNA"/>
</dbReference>
<evidence type="ECO:0000259" key="1">
    <source>
        <dbReference type="Pfam" id="PF12697"/>
    </source>
</evidence>
<dbReference type="Gene3D" id="3.40.50.1820">
    <property type="entry name" value="alpha/beta hydrolase"/>
    <property type="match status" value="1"/>
</dbReference>
<name>A0ABT8R0Y7_9BACT</name>
<evidence type="ECO:0000313" key="3">
    <source>
        <dbReference type="Proteomes" id="UP001168528"/>
    </source>
</evidence>
<reference evidence="2" key="1">
    <citation type="submission" date="2023-07" db="EMBL/GenBank/DDBJ databases">
        <title>The genome sequence of Rhodocytophaga aerolata KACC 12507.</title>
        <authorList>
            <person name="Zhang X."/>
        </authorList>
    </citation>
    <scope>NUCLEOTIDE SEQUENCE</scope>
    <source>
        <strain evidence="2">KACC 12507</strain>
    </source>
</reference>
<dbReference type="RefSeq" id="WP_302036553.1">
    <property type="nucleotide sequence ID" value="NZ_JAUKPO010000002.1"/>
</dbReference>
<gene>
    <name evidence="2" type="ORF">Q0590_05805</name>
</gene>
<dbReference type="InterPro" id="IPR029058">
    <property type="entry name" value="AB_hydrolase_fold"/>
</dbReference>
<keyword evidence="2" id="KW-0378">Hydrolase</keyword>
<organism evidence="2 3">
    <name type="scientific">Rhodocytophaga aerolata</name>
    <dbReference type="NCBI Taxonomy" id="455078"/>
    <lineage>
        <taxon>Bacteria</taxon>
        <taxon>Pseudomonadati</taxon>
        <taxon>Bacteroidota</taxon>
        <taxon>Cytophagia</taxon>
        <taxon>Cytophagales</taxon>
        <taxon>Rhodocytophagaceae</taxon>
        <taxon>Rhodocytophaga</taxon>
    </lineage>
</organism>
<accession>A0ABT8R0Y7</accession>
<evidence type="ECO:0000313" key="2">
    <source>
        <dbReference type="EMBL" id="MDO1445754.1"/>
    </source>
</evidence>
<dbReference type="Proteomes" id="UP001168528">
    <property type="component" value="Unassembled WGS sequence"/>
</dbReference>
<keyword evidence="3" id="KW-1185">Reference proteome</keyword>
<protein>
    <submittedName>
        <fullName evidence="2">Alpha/beta hydrolase</fullName>
    </submittedName>
</protein>
<dbReference type="Pfam" id="PF12697">
    <property type="entry name" value="Abhydrolase_6"/>
    <property type="match status" value="1"/>
</dbReference>